<dbReference type="Pfam" id="PF13018">
    <property type="entry name" value="ESPR"/>
    <property type="match status" value="1"/>
</dbReference>
<evidence type="ECO:0000256" key="1">
    <source>
        <dbReference type="SAM" id="SignalP"/>
    </source>
</evidence>
<protein>
    <recommendedName>
        <fullName evidence="2">ESPR domain-containing protein</fullName>
    </recommendedName>
</protein>
<evidence type="ECO:0000313" key="4">
    <source>
        <dbReference type="Proteomes" id="UP000231484"/>
    </source>
</evidence>
<dbReference type="InterPro" id="IPR024973">
    <property type="entry name" value="ESPR"/>
</dbReference>
<dbReference type="Proteomes" id="UP000231484">
    <property type="component" value="Unassembled WGS sequence"/>
</dbReference>
<evidence type="ECO:0000313" key="3">
    <source>
        <dbReference type="EMBL" id="PIT50378.1"/>
    </source>
</evidence>
<feature type="chain" id="PRO_5014899577" description="ESPR domain-containing protein" evidence="1">
    <location>
        <begin position="50"/>
        <end position="222"/>
    </location>
</feature>
<proteinExistence type="predicted"/>
<dbReference type="AlphaFoldDB" id="A0A2N9XPX3"/>
<accession>A0A2N9XPX3</accession>
<keyword evidence="1" id="KW-0732">Signal</keyword>
<name>A0A2N9XPX3_9NEIS</name>
<evidence type="ECO:0000259" key="2">
    <source>
        <dbReference type="Pfam" id="PF13018"/>
    </source>
</evidence>
<comment type="caution">
    <text evidence="3">The sequence shown here is derived from an EMBL/GenBank/DDBJ whole genome shotgun (WGS) entry which is preliminary data.</text>
</comment>
<feature type="signal peptide" evidence="1">
    <location>
        <begin position="1"/>
        <end position="49"/>
    </location>
</feature>
<dbReference type="EMBL" id="MEIQ01000041">
    <property type="protein sequence ID" value="PIT50378.1"/>
    <property type="molecule type" value="Genomic_DNA"/>
</dbReference>
<reference evidence="3 4" key="1">
    <citation type="journal article" date="2017" name="MBio">
        <title>Type VI secretion-mediated competition in the bee gut microbiome.</title>
        <authorList>
            <person name="Steele M.I."/>
            <person name="Kwong W.K."/>
            <person name="Powell J.E."/>
            <person name="Whiteley M."/>
            <person name="Moran N.A."/>
        </authorList>
    </citation>
    <scope>NUCLEOTIDE SEQUENCE [LARGE SCALE GENOMIC DNA]</scope>
    <source>
        <strain evidence="3 4">Occ4-2</strain>
    </source>
</reference>
<feature type="domain" description="ESPR" evidence="2">
    <location>
        <begin position="1"/>
        <end position="43"/>
    </location>
</feature>
<sequence>MNTIYKSKWNESTCTWVACSELVRGKTKNNCIKIAAAIILALASINSYAACDPTEDNPPSINATSKDTCKLTEPAYTNISASGANLQGDSINARGKASGANKTIKLKNSELIAGDVTTQNDSSDERAQALSINGSTATVKNLTAINKGSTATIIETKNNANLTVDGDLLIKDLAANQTGSNYSINNANSIIKVTREINIINQDSSTSDETQGGIGSIKMMVV</sequence>
<organism evidence="3 4">
    <name type="scientific">Snodgrassella alvi</name>
    <dbReference type="NCBI Taxonomy" id="1196083"/>
    <lineage>
        <taxon>Bacteria</taxon>
        <taxon>Pseudomonadati</taxon>
        <taxon>Pseudomonadota</taxon>
        <taxon>Betaproteobacteria</taxon>
        <taxon>Neisseriales</taxon>
        <taxon>Neisseriaceae</taxon>
        <taxon>Snodgrassella</taxon>
    </lineage>
</organism>
<gene>
    <name evidence="3" type="ORF">BHC48_06590</name>
</gene>